<organism evidence="2 3">
    <name type="scientific">Rhodococcoides corynebacterioides</name>
    <dbReference type="NCBI Taxonomy" id="53972"/>
    <lineage>
        <taxon>Bacteria</taxon>
        <taxon>Bacillati</taxon>
        <taxon>Actinomycetota</taxon>
        <taxon>Actinomycetes</taxon>
        <taxon>Mycobacteriales</taxon>
        <taxon>Nocardiaceae</taxon>
        <taxon>Rhodococcoides</taxon>
    </lineage>
</organism>
<evidence type="ECO:0000313" key="2">
    <source>
        <dbReference type="EMBL" id="MBM7413757.1"/>
    </source>
</evidence>
<evidence type="ECO:0000259" key="1">
    <source>
        <dbReference type="Pfam" id="PF03364"/>
    </source>
</evidence>
<dbReference type="EMBL" id="JAFBBK010000001">
    <property type="protein sequence ID" value="MBM7413757.1"/>
    <property type="molecule type" value="Genomic_DNA"/>
</dbReference>
<feature type="domain" description="Coenzyme Q-binding protein COQ10 START" evidence="1">
    <location>
        <begin position="16"/>
        <end position="140"/>
    </location>
</feature>
<dbReference type="InterPro" id="IPR023393">
    <property type="entry name" value="START-like_dom_sf"/>
</dbReference>
<dbReference type="Gene3D" id="3.30.530.20">
    <property type="match status" value="1"/>
</dbReference>
<accession>A0ABS2KPL7</accession>
<dbReference type="Pfam" id="PF03364">
    <property type="entry name" value="Polyketide_cyc"/>
    <property type="match status" value="1"/>
</dbReference>
<sequence>MSPSIISVIATLSGITPDDVFDRVSDFASFGDHVPMVDRITVTDPESRDAAGYVRSSSWSTHFRGGLLQWVETDTVDVAGRTVTFEQSSGDLGSFDGRWAVRETADGGVEMAFDAAVDIGIPSMADMLNPVAAQELATGVHQIVDGLFGSGVVSVETGSRLTQR</sequence>
<comment type="caution">
    <text evidence="2">The sequence shown here is derived from an EMBL/GenBank/DDBJ whole genome shotgun (WGS) entry which is preliminary data.</text>
</comment>
<evidence type="ECO:0000313" key="3">
    <source>
        <dbReference type="Proteomes" id="UP000703038"/>
    </source>
</evidence>
<dbReference type="SUPFAM" id="SSF55961">
    <property type="entry name" value="Bet v1-like"/>
    <property type="match status" value="1"/>
</dbReference>
<keyword evidence="3" id="KW-1185">Reference proteome</keyword>
<reference evidence="2 3" key="1">
    <citation type="submission" date="2021-01" db="EMBL/GenBank/DDBJ databases">
        <title>Genomics of switchgrass bacterial isolates.</title>
        <authorList>
            <person name="Shade A."/>
        </authorList>
    </citation>
    <scope>NUCLEOTIDE SEQUENCE [LARGE SCALE GENOMIC DNA]</scope>
    <source>
        <strain evidence="2 3">PvP111</strain>
    </source>
</reference>
<dbReference type="Proteomes" id="UP000703038">
    <property type="component" value="Unassembled WGS sequence"/>
</dbReference>
<gene>
    <name evidence="2" type="ORF">JOE42_000490</name>
</gene>
<proteinExistence type="predicted"/>
<dbReference type="RefSeq" id="WP_204866448.1">
    <property type="nucleotide sequence ID" value="NZ_JAFBBK010000001.1"/>
</dbReference>
<protein>
    <submittedName>
        <fullName evidence="2">Carbon monoxide dehydrogenase subunit G</fullName>
    </submittedName>
</protein>
<name>A0ABS2KPL7_9NOCA</name>
<dbReference type="InterPro" id="IPR005031">
    <property type="entry name" value="COQ10_START"/>
</dbReference>